<dbReference type="PANTHER" id="PTHR48083:SF19">
    <property type="entry name" value="FLAVIN-DEPENDENT MONOOXYGENASE, OXYGENASE SUBUNIT HSAA"/>
    <property type="match status" value="1"/>
</dbReference>
<sequence length="392" mass="42663">MSQTPTRDELVQSASKLVPLLRSRALWIDEHRRLPDDVVEAIELSGILKMQAPKQYGGYESDAHSLIDVHAELARGNSSAAFCVSVYALLNWMAGLWPDEVLDEVFATENVRVCGTLATTGTATKVDGGYRISGTWRFNSGILHAQWKVTAAVPDGPEAAEGPITTLIPVSDLEIVDDWYTHGLPGSGSVTVTAHDVFVPSSRIVKTYDFFTDQCKSVVNSTKPNYYLTPMLVTSTAATAGQLIGAAKYALESFLDRLPGRGISYTHYPSQAEAPITHIRVGEAGLLIEEAEARAHRFADLIEEKLVKGEVWTVTERASSRVQLGRVAQLCKQAVDLIATISGGSSIFHDVPITRIQRDVNAVAIHALTNPDTSLELYGRLLCGLEPNTDYL</sequence>
<dbReference type="EMBL" id="CP002000">
    <property type="protein sequence ID" value="ADJ48574.1"/>
    <property type="molecule type" value="Genomic_DNA"/>
</dbReference>
<evidence type="ECO:0000313" key="5">
    <source>
        <dbReference type="EMBL" id="ADJ48574.1"/>
    </source>
</evidence>
<dbReference type="Proteomes" id="UP000000328">
    <property type="component" value="Chromosome"/>
</dbReference>
<dbReference type="GO" id="GO:0003995">
    <property type="term" value="F:acyl-CoA dehydrogenase activity"/>
    <property type="evidence" value="ECO:0007669"/>
    <property type="project" value="TreeGrafter"/>
</dbReference>
<dbReference type="RefSeq" id="WP_013228619.1">
    <property type="nucleotide sequence ID" value="NC_014318.1"/>
</dbReference>
<dbReference type="Gene3D" id="2.40.110.10">
    <property type="entry name" value="Butyryl-CoA Dehydrogenase, subunit A, domain 2"/>
    <property type="match status" value="1"/>
</dbReference>
<dbReference type="eggNOG" id="COG1960">
    <property type="taxonomic scope" value="Bacteria"/>
</dbReference>
<evidence type="ECO:0000256" key="2">
    <source>
        <dbReference type="ARBA" id="ARBA00049661"/>
    </source>
</evidence>
<reference evidence="5 6" key="1">
    <citation type="journal article" date="2010" name="Cell Res.">
        <title>Complete genome sequence of the rifamycin SV-producing Amycolatopsis mediterranei U32 revealed its genetic characteristics in phylogeny and metabolism.</title>
        <authorList>
            <person name="Zhao W."/>
            <person name="Zhong Y."/>
            <person name="Yuan H."/>
            <person name="Wang J."/>
            <person name="Zheng H."/>
            <person name="Wang Y."/>
            <person name="Cen X."/>
            <person name="Xu F."/>
            <person name="Bai J."/>
            <person name="Han X."/>
            <person name="Lu G."/>
            <person name="Zhu Y."/>
            <person name="Shao Z."/>
            <person name="Yan H."/>
            <person name="Li C."/>
            <person name="Peng N."/>
            <person name="Zhang Z."/>
            <person name="Zhang Y."/>
            <person name="Lin W."/>
            <person name="Fan Y."/>
            <person name="Qin Z."/>
            <person name="Hu Y."/>
            <person name="Zhu B."/>
            <person name="Wang S."/>
            <person name="Ding X."/>
            <person name="Zhao G.P."/>
        </authorList>
    </citation>
    <scope>NUCLEOTIDE SEQUENCE [LARGE SCALE GENOMIC DNA]</scope>
    <source>
        <strain evidence="6">U-32</strain>
    </source>
</reference>
<comment type="similarity">
    <text evidence="2">Belongs to the HpaH/HsaA monooxygenase family.</text>
</comment>
<evidence type="ECO:0000313" key="6">
    <source>
        <dbReference type="Proteomes" id="UP000000328"/>
    </source>
</evidence>
<dbReference type="InterPro" id="IPR013786">
    <property type="entry name" value="AcylCoA_DH/ox_N"/>
</dbReference>
<dbReference type="OrthoDB" id="3402961at2"/>
<dbReference type="InterPro" id="IPR009100">
    <property type="entry name" value="AcylCoA_DH/oxidase_NM_dom_sf"/>
</dbReference>
<evidence type="ECO:0000259" key="4">
    <source>
        <dbReference type="Pfam" id="PF08028"/>
    </source>
</evidence>
<name>A0A0H3DFX8_AMYMU</name>
<keyword evidence="1" id="KW-0560">Oxidoreductase</keyword>
<evidence type="ECO:0000256" key="1">
    <source>
        <dbReference type="ARBA" id="ARBA00023002"/>
    </source>
</evidence>
<dbReference type="InterPro" id="IPR050741">
    <property type="entry name" value="Acyl-CoA_dehydrogenase"/>
</dbReference>
<dbReference type="GO" id="GO:0050660">
    <property type="term" value="F:flavin adenine dinucleotide binding"/>
    <property type="evidence" value="ECO:0007669"/>
    <property type="project" value="InterPro"/>
</dbReference>
<dbReference type="AlphaFoldDB" id="A0A0H3DFX8"/>
<dbReference type="SUPFAM" id="SSF47203">
    <property type="entry name" value="Acyl-CoA dehydrogenase C-terminal domain-like"/>
    <property type="match status" value="1"/>
</dbReference>
<dbReference type="InterPro" id="IPR037069">
    <property type="entry name" value="AcylCoA_DH/ox_N_sf"/>
</dbReference>
<dbReference type="SUPFAM" id="SSF56645">
    <property type="entry name" value="Acyl-CoA dehydrogenase NM domain-like"/>
    <property type="match status" value="1"/>
</dbReference>
<evidence type="ECO:0000259" key="3">
    <source>
        <dbReference type="Pfam" id="PF02771"/>
    </source>
</evidence>
<dbReference type="GO" id="GO:0016712">
    <property type="term" value="F:oxidoreductase activity, acting on paired donors, with incorporation or reduction of molecular oxygen, reduced flavin or flavoprotein as one donor, and incorporation of one atom of oxygen"/>
    <property type="evidence" value="ECO:0007669"/>
    <property type="project" value="TreeGrafter"/>
</dbReference>
<dbReference type="PIRSF" id="PIRSF016578">
    <property type="entry name" value="HsaA"/>
    <property type="match status" value="1"/>
</dbReference>
<dbReference type="Gene3D" id="1.10.540.10">
    <property type="entry name" value="Acyl-CoA dehydrogenase/oxidase, N-terminal domain"/>
    <property type="match status" value="1"/>
</dbReference>
<dbReference type="Pfam" id="PF08028">
    <property type="entry name" value="Acyl-CoA_dh_2"/>
    <property type="match status" value="1"/>
</dbReference>
<dbReference type="Pfam" id="PF02771">
    <property type="entry name" value="Acyl-CoA_dh_N"/>
    <property type="match status" value="1"/>
</dbReference>
<gene>
    <name evidence="5" type="ordered locus">AMED_6851</name>
</gene>
<dbReference type="InterPro" id="IPR036250">
    <property type="entry name" value="AcylCo_DH-like_C"/>
</dbReference>
<dbReference type="Gene3D" id="1.20.140.10">
    <property type="entry name" value="Butyryl-CoA Dehydrogenase, subunit A, domain 3"/>
    <property type="match status" value="1"/>
</dbReference>
<dbReference type="KEGG" id="amd:AMED_6851"/>
<dbReference type="InterPro" id="IPR046373">
    <property type="entry name" value="Acyl-CoA_Oxase/DH_mid-dom_sf"/>
</dbReference>
<dbReference type="HOGENOM" id="CLU_018204_2_0_11"/>
<dbReference type="GO" id="GO:0033539">
    <property type="term" value="P:fatty acid beta-oxidation using acyl-CoA dehydrogenase"/>
    <property type="evidence" value="ECO:0007669"/>
    <property type="project" value="TreeGrafter"/>
</dbReference>
<feature type="domain" description="Acyl-CoA dehydrogenase/oxidase N-terminal" evidence="3">
    <location>
        <begin position="23"/>
        <end position="87"/>
    </location>
</feature>
<dbReference type="GeneID" id="92874502"/>
<dbReference type="PANTHER" id="PTHR48083">
    <property type="entry name" value="MEDIUM-CHAIN SPECIFIC ACYL-COA DEHYDROGENASE, MITOCHONDRIAL-RELATED"/>
    <property type="match status" value="1"/>
</dbReference>
<accession>A0A0H3DFX8</accession>
<protein>
    <submittedName>
        <fullName evidence="5">Acyl-CoA dehydrogenase</fullName>
    </submittedName>
</protein>
<organism evidence="5 6">
    <name type="scientific">Amycolatopsis mediterranei (strain U-32)</name>
    <dbReference type="NCBI Taxonomy" id="749927"/>
    <lineage>
        <taxon>Bacteria</taxon>
        <taxon>Bacillati</taxon>
        <taxon>Actinomycetota</taxon>
        <taxon>Actinomycetes</taxon>
        <taxon>Pseudonocardiales</taxon>
        <taxon>Pseudonocardiaceae</taxon>
        <taxon>Amycolatopsis</taxon>
    </lineage>
</organism>
<feature type="domain" description="Acyl-CoA dehydrogenase C-terminal" evidence="4">
    <location>
        <begin position="239"/>
        <end position="371"/>
    </location>
</feature>
<dbReference type="PATRIC" id="fig|749927.5.peg.7126"/>
<dbReference type="GO" id="GO:0005737">
    <property type="term" value="C:cytoplasm"/>
    <property type="evidence" value="ECO:0007669"/>
    <property type="project" value="TreeGrafter"/>
</dbReference>
<proteinExistence type="inferred from homology"/>
<dbReference type="InterPro" id="IPR013107">
    <property type="entry name" value="Acyl-CoA_DH_C"/>
</dbReference>